<evidence type="ECO:0000313" key="5">
    <source>
        <dbReference type="EMBL" id="QEH32988.1"/>
    </source>
</evidence>
<keyword evidence="6" id="KW-1185">Reference proteome</keyword>
<dbReference type="Pfam" id="PF08338">
    <property type="entry name" value="DUF1731"/>
    <property type="match status" value="1"/>
</dbReference>
<dbReference type="KEGG" id="agv:OJF2_14800"/>
<dbReference type="InterPro" id="IPR036291">
    <property type="entry name" value="NAD(P)-bd_dom_sf"/>
</dbReference>
<dbReference type="PANTHER" id="PTHR11092:SF0">
    <property type="entry name" value="EPIMERASE FAMILY PROTEIN SDR39U1"/>
    <property type="match status" value="1"/>
</dbReference>
<dbReference type="AlphaFoldDB" id="A0A5B9VXI6"/>
<dbReference type="EMBL" id="CP042997">
    <property type="protein sequence ID" value="QEH32988.1"/>
    <property type="molecule type" value="Genomic_DNA"/>
</dbReference>
<dbReference type="PANTHER" id="PTHR11092">
    <property type="entry name" value="SUGAR NUCLEOTIDE EPIMERASE RELATED"/>
    <property type="match status" value="1"/>
</dbReference>
<accession>A0A5B9VXI6</accession>
<name>A0A5B9VXI6_9BACT</name>
<dbReference type="Proteomes" id="UP000324233">
    <property type="component" value="Chromosome"/>
</dbReference>
<reference evidence="5 6" key="1">
    <citation type="submission" date="2019-08" db="EMBL/GenBank/DDBJ databases">
        <title>Deep-cultivation of Planctomycetes and their phenomic and genomic characterization uncovers novel biology.</title>
        <authorList>
            <person name="Wiegand S."/>
            <person name="Jogler M."/>
            <person name="Boedeker C."/>
            <person name="Pinto D."/>
            <person name="Vollmers J."/>
            <person name="Rivas-Marin E."/>
            <person name="Kohn T."/>
            <person name="Peeters S.H."/>
            <person name="Heuer A."/>
            <person name="Rast P."/>
            <person name="Oberbeckmann S."/>
            <person name="Bunk B."/>
            <person name="Jeske O."/>
            <person name="Meyerdierks A."/>
            <person name="Storesund J.E."/>
            <person name="Kallscheuer N."/>
            <person name="Luecker S."/>
            <person name="Lage O.M."/>
            <person name="Pohl T."/>
            <person name="Merkel B.J."/>
            <person name="Hornburger P."/>
            <person name="Mueller R.-W."/>
            <person name="Bruemmer F."/>
            <person name="Labrenz M."/>
            <person name="Spormann A.M."/>
            <person name="Op den Camp H."/>
            <person name="Overmann J."/>
            <person name="Amann R."/>
            <person name="Jetten M.S.M."/>
            <person name="Mascher T."/>
            <person name="Medema M.H."/>
            <person name="Devos D.P."/>
            <person name="Kaster A.-K."/>
            <person name="Ovreas L."/>
            <person name="Rohde M."/>
            <person name="Galperin M.Y."/>
            <person name="Jogler C."/>
        </authorList>
    </citation>
    <scope>NUCLEOTIDE SEQUENCE [LARGE SCALE GENOMIC DNA]</scope>
    <source>
        <strain evidence="5 6">OJF2</strain>
    </source>
</reference>
<dbReference type="OrthoDB" id="9801773at2"/>
<feature type="region of interest" description="Disordered" evidence="2">
    <location>
        <begin position="325"/>
        <end position="344"/>
    </location>
</feature>
<evidence type="ECO:0000256" key="1">
    <source>
        <dbReference type="ARBA" id="ARBA00009353"/>
    </source>
</evidence>
<feature type="domain" description="DUF1731" evidence="4">
    <location>
        <begin position="272"/>
        <end position="317"/>
    </location>
</feature>
<dbReference type="NCBIfam" id="TIGR01777">
    <property type="entry name" value="yfcH"/>
    <property type="match status" value="1"/>
</dbReference>
<organism evidence="5 6">
    <name type="scientific">Aquisphaera giovannonii</name>
    <dbReference type="NCBI Taxonomy" id="406548"/>
    <lineage>
        <taxon>Bacteria</taxon>
        <taxon>Pseudomonadati</taxon>
        <taxon>Planctomycetota</taxon>
        <taxon>Planctomycetia</taxon>
        <taxon>Isosphaerales</taxon>
        <taxon>Isosphaeraceae</taxon>
        <taxon>Aquisphaera</taxon>
    </lineage>
</organism>
<dbReference type="Gene3D" id="3.40.50.720">
    <property type="entry name" value="NAD(P)-binding Rossmann-like Domain"/>
    <property type="match status" value="1"/>
</dbReference>
<comment type="similarity">
    <text evidence="1">Belongs to the NAD(P)-dependent epimerase/dehydratase family. SDR39U1 subfamily.</text>
</comment>
<dbReference type="Pfam" id="PF01370">
    <property type="entry name" value="Epimerase"/>
    <property type="match status" value="1"/>
</dbReference>
<dbReference type="CDD" id="cd05242">
    <property type="entry name" value="SDR_a8"/>
    <property type="match status" value="1"/>
</dbReference>
<evidence type="ECO:0000259" key="3">
    <source>
        <dbReference type="Pfam" id="PF01370"/>
    </source>
</evidence>
<dbReference type="InterPro" id="IPR013549">
    <property type="entry name" value="DUF1731"/>
</dbReference>
<evidence type="ECO:0000313" key="6">
    <source>
        <dbReference type="Proteomes" id="UP000324233"/>
    </source>
</evidence>
<proteinExistence type="inferred from homology"/>
<dbReference type="InterPro" id="IPR010099">
    <property type="entry name" value="SDR39U1"/>
</dbReference>
<evidence type="ECO:0000259" key="4">
    <source>
        <dbReference type="Pfam" id="PF08338"/>
    </source>
</evidence>
<protein>
    <submittedName>
        <fullName evidence="5">Epimerase family protein</fullName>
    </submittedName>
</protein>
<gene>
    <name evidence="5" type="ORF">OJF2_14800</name>
</gene>
<feature type="domain" description="NAD-dependent epimerase/dehydratase" evidence="3">
    <location>
        <begin position="3"/>
        <end position="231"/>
    </location>
</feature>
<dbReference type="RefSeq" id="WP_148592562.1">
    <property type="nucleotide sequence ID" value="NZ_CP042997.1"/>
</dbReference>
<sequence>MKVFITGGSGLIGRGLAAQLLEAGHQPIILSRHANEVRRRREYRPCRVVQGDPGTAGDWQAEVDGCDVVVNLAGHNLFAERWNAEIKRKIRDSRVHGTDHVVEAIRIAKERPKALVQASAIGYYGPHGDEDLTESSPSGTDFLSVVCREWEHASEPVEELGVRRAIVRIGIVLAPSGGALAVMKPIFKLGPGAPIGSGGKLGPATGQQWMSWIHIEDIVGLFKLAIENDAAAGPINGTSPHPVRNAEFSKALSNALWKPYAFWRVYLPFGPPDAMLKLLLGDVAEVVASGQKVLPVRAQALGYTFKHPDLAEALRDVLARPKHVISTTAEHKPVPEASRSHAHH</sequence>
<dbReference type="InterPro" id="IPR001509">
    <property type="entry name" value="Epimerase_deHydtase"/>
</dbReference>
<evidence type="ECO:0000256" key="2">
    <source>
        <dbReference type="SAM" id="MobiDB-lite"/>
    </source>
</evidence>
<dbReference type="SUPFAM" id="SSF51735">
    <property type="entry name" value="NAD(P)-binding Rossmann-fold domains"/>
    <property type="match status" value="1"/>
</dbReference>